<dbReference type="EMBL" id="JACHZF010000011">
    <property type="protein sequence ID" value="MBB3330932.1"/>
    <property type="molecule type" value="Genomic_DNA"/>
</dbReference>
<protein>
    <submittedName>
        <fullName evidence="1">Uncharacterized protein</fullName>
    </submittedName>
</protein>
<name>A0A7W5K3Y4_9GAMM</name>
<evidence type="ECO:0000313" key="1">
    <source>
        <dbReference type="EMBL" id="MBB3330932.1"/>
    </source>
</evidence>
<keyword evidence="2" id="KW-1185">Reference proteome</keyword>
<dbReference type="AlphaFoldDB" id="A0A7W5K3Y4"/>
<sequence>MSDRTMNVESFNLDHARGAKAVARGFLAKRNEWTEIFA</sequence>
<organism evidence="1 2">
    <name type="scientific">Halomonas campaniensis</name>
    <dbReference type="NCBI Taxonomy" id="213554"/>
    <lineage>
        <taxon>Bacteria</taxon>
        <taxon>Pseudomonadati</taxon>
        <taxon>Pseudomonadota</taxon>
        <taxon>Gammaproteobacteria</taxon>
        <taxon>Oceanospirillales</taxon>
        <taxon>Halomonadaceae</taxon>
        <taxon>Halomonas</taxon>
    </lineage>
</organism>
<dbReference type="Proteomes" id="UP000553442">
    <property type="component" value="Unassembled WGS sequence"/>
</dbReference>
<accession>A0A7W5K3Y4</accession>
<evidence type="ECO:0000313" key="2">
    <source>
        <dbReference type="Proteomes" id="UP000553442"/>
    </source>
</evidence>
<proteinExistence type="predicted"/>
<comment type="caution">
    <text evidence="1">The sequence shown here is derived from an EMBL/GenBank/DDBJ whole genome shotgun (WGS) entry which is preliminary data.</text>
</comment>
<reference evidence="1 2" key="1">
    <citation type="submission" date="2020-08" db="EMBL/GenBank/DDBJ databases">
        <title>Genomic Encyclopedia of Archaeal and Bacterial Type Strains, Phase II (KMG-II): from individual species to whole genera.</title>
        <authorList>
            <person name="Goeker M."/>
        </authorList>
    </citation>
    <scope>NUCLEOTIDE SEQUENCE [LARGE SCALE GENOMIC DNA]</scope>
    <source>
        <strain evidence="1 2">5AG</strain>
    </source>
</reference>
<gene>
    <name evidence="1" type="ORF">BDK63_001807</name>
</gene>